<evidence type="ECO:0000256" key="3">
    <source>
        <dbReference type="ARBA" id="ARBA00022679"/>
    </source>
</evidence>
<keyword evidence="4" id="KW-0677">Repeat</keyword>
<evidence type="ECO:0000256" key="4">
    <source>
        <dbReference type="ARBA" id="ARBA00022737"/>
    </source>
</evidence>
<keyword evidence="3" id="KW-0808">Transferase</keyword>
<evidence type="ECO:0000256" key="2">
    <source>
        <dbReference type="ARBA" id="ARBA00022602"/>
    </source>
</evidence>
<dbReference type="Pfam" id="PF01239">
    <property type="entry name" value="PPTA"/>
    <property type="match status" value="1"/>
</dbReference>
<dbReference type="EMBL" id="ML735253">
    <property type="protein sequence ID" value="KAE8390565.1"/>
    <property type="molecule type" value="Genomic_DNA"/>
</dbReference>
<dbReference type="OrthoDB" id="5358702at2759"/>
<dbReference type="GO" id="GO:0005737">
    <property type="term" value="C:cytoplasm"/>
    <property type="evidence" value="ECO:0007669"/>
    <property type="project" value="TreeGrafter"/>
</dbReference>
<dbReference type="Proteomes" id="UP000326877">
    <property type="component" value="Unassembled WGS sequence"/>
</dbReference>
<dbReference type="GO" id="GO:0008318">
    <property type="term" value="F:protein prenyltransferase activity"/>
    <property type="evidence" value="ECO:0007669"/>
    <property type="project" value="InterPro"/>
</dbReference>
<evidence type="ECO:0000256" key="1">
    <source>
        <dbReference type="ARBA" id="ARBA00006734"/>
    </source>
</evidence>
<dbReference type="SUPFAM" id="SSF48439">
    <property type="entry name" value="Protein prenylyltransferase"/>
    <property type="match status" value="1"/>
</dbReference>
<dbReference type="PANTHER" id="PTHR11129">
    <property type="entry name" value="PROTEIN FARNESYLTRANSFERASE ALPHA SUBUNIT/RAB GERANYLGERANYL TRANSFERASE ALPHA SUBUNIT"/>
    <property type="match status" value="1"/>
</dbReference>
<dbReference type="AlphaFoldDB" id="A0A5N7C8X8"/>
<sequence length="382" mass="44006">MSSPEKAFQELARIFHTRNNRVLEIEILLPPLGPLLHDDCSVGITKKYLVQAFVAARRIFFEKTRSKSECGTSRATAQDENESAARECWGKSLEELLVSTEIILLFDCEHLTACNWRRRRLVALKRHHGLPDNTEPFIQALVAELSLMTTYLCSPLHRHTKSPTLWQHRLWVLNQLLQIRGTQSLSTHRVNQRTHSEQGHLEQESAVNLLRTELAIVLRAGELHPRNYYAFSYIRQVHNALTDAMEEISEGTSVLTESILDLMLHWSLAHPSDISGWMFMFYLLESVPQGDFRLNTVTKVVRYALDVGWEGESLWIFLDLSIKTFGFEEIVSDTMQRTPRITFTTTVEPADGTARAIAMPERCWKTWLAMARAYWTDHNKVM</sequence>
<reference evidence="5" key="1">
    <citation type="submission" date="2019-04" db="EMBL/GenBank/DDBJ databases">
        <title>Friends and foes A comparative genomics studyof 23 Aspergillus species from section Flavi.</title>
        <authorList>
            <consortium name="DOE Joint Genome Institute"/>
            <person name="Kjaerbolling I."/>
            <person name="Vesth T."/>
            <person name="Frisvad J.C."/>
            <person name="Nybo J.L."/>
            <person name="Theobald S."/>
            <person name="Kildgaard S."/>
            <person name="Isbrandt T."/>
            <person name="Kuo A."/>
            <person name="Sato A."/>
            <person name="Lyhne E.K."/>
            <person name="Kogle M.E."/>
            <person name="Wiebenga A."/>
            <person name="Kun R.S."/>
            <person name="Lubbers R.J."/>
            <person name="Makela M.R."/>
            <person name="Barry K."/>
            <person name="Chovatia M."/>
            <person name="Clum A."/>
            <person name="Daum C."/>
            <person name="Haridas S."/>
            <person name="He G."/>
            <person name="LaButti K."/>
            <person name="Lipzen A."/>
            <person name="Mondo S."/>
            <person name="Riley R."/>
            <person name="Salamov A."/>
            <person name="Simmons B.A."/>
            <person name="Magnuson J.K."/>
            <person name="Henrissat B."/>
            <person name="Mortensen U.H."/>
            <person name="Larsen T.O."/>
            <person name="Devries R.P."/>
            <person name="Grigoriev I.V."/>
            <person name="Machida M."/>
            <person name="Baker S.E."/>
            <person name="Andersen M.R."/>
        </authorList>
    </citation>
    <scope>NUCLEOTIDE SEQUENCE [LARGE SCALE GENOMIC DNA]</scope>
    <source>
        <strain evidence="5">IBT 14317</strain>
    </source>
</reference>
<proteinExistence type="inferred from homology"/>
<dbReference type="Gene3D" id="1.25.40.120">
    <property type="entry name" value="Protein prenylyltransferase"/>
    <property type="match status" value="1"/>
</dbReference>
<organism evidence="5">
    <name type="scientific">Petromyces alliaceus</name>
    <name type="common">Aspergillus alliaceus</name>
    <dbReference type="NCBI Taxonomy" id="209559"/>
    <lineage>
        <taxon>Eukaryota</taxon>
        <taxon>Fungi</taxon>
        <taxon>Dikarya</taxon>
        <taxon>Ascomycota</taxon>
        <taxon>Pezizomycotina</taxon>
        <taxon>Eurotiomycetes</taxon>
        <taxon>Eurotiomycetidae</taxon>
        <taxon>Eurotiales</taxon>
        <taxon>Aspergillaceae</taxon>
        <taxon>Aspergillus</taxon>
        <taxon>Aspergillus subgen. Circumdati</taxon>
    </lineage>
</organism>
<evidence type="ECO:0000313" key="5">
    <source>
        <dbReference type="EMBL" id="KAE8390565.1"/>
    </source>
</evidence>
<dbReference type="PANTHER" id="PTHR11129:SF3">
    <property type="entry name" value="PROTEIN PRENYLTRANSFERASE ALPHA SUBUNIT REPEAT-CONTAINING PROTEIN 1"/>
    <property type="match status" value="1"/>
</dbReference>
<dbReference type="InterPro" id="IPR002088">
    <property type="entry name" value="Prenyl_trans_a"/>
</dbReference>
<keyword evidence="2" id="KW-0637">Prenyltransferase</keyword>
<gene>
    <name evidence="5" type="ORF">BDV23DRAFT_172203</name>
</gene>
<accession>A0A5N7C8X8</accession>
<protein>
    <submittedName>
        <fullName evidence="5">Uncharacterized protein</fullName>
    </submittedName>
</protein>
<name>A0A5N7C8X8_PETAA</name>
<comment type="similarity">
    <text evidence="1">Belongs to the protein prenyltransferase subunit alpha family.</text>
</comment>